<protein>
    <submittedName>
        <fullName evidence="5">Putative mobilization protein MobA</fullName>
    </submittedName>
</protein>
<evidence type="ECO:0000313" key="5">
    <source>
        <dbReference type="EMBL" id="GET07190.1"/>
    </source>
</evidence>
<accession>A0A6F9XPV2</accession>
<organism evidence="5">
    <name type="scientific">Ligilactobacillus agilis</name>
    <dbReference type="NCBI Taxonomy" id="1601"/>
    <lineage>
        <taxon>Bacteria</taxon>
        <taxon>Bacillati</taxon>
        <taxon>Bacillota</taxon>
        <taxon>Bacilli</taxon>
        <taxon>Lactobacillales</taxon>
        <taxon>Lactobacillaceae</taxon>
        <taxon>Ligilactobacillus</taxon>
    </lineage>
</organism>
<gene>
    <name evidence="5" type="ORF">SY212_22200</name>
</gene>
<dbReference type="EMBL" id="BLAM01000215">
    <property type="protein sequence ID" value="GET07190.1"/>
    <property type="molecule type" value="Genomic_DNA"/>
</dbReference>
<sequence length="376" mass="44603">MAIYHLSIQIISRTQNKSAVAAAAYRAGEKLKNIEQDKTYDFSKKHEVVFTEILLPVNAPKEYSNRETLWNEVQRKEKHSNAQLAREINIALPKELNREQQIQLARQYINDQFVSAGMIADWALHDKEDGNPHLHIMLTTRSLKKNGEWASKQKTVYKLDKNGKRIPKLDKDGKQKIGARGRKLWERTTTNYNDWNNKDKAEIWRKAWSDTCNKYLSSENHIDHRSYERQGLEKIPTIHEGYVARKMVRQGTKSDLVEYNNKVRESNKKIEELRRKANKLLETIKALQKHIKEMTKRLEEKFYERIRNEYIAREIERTELEIKQTEHEIKQRKRGTSQRIRATEQDRLLSQKPQIRNGKSNFEEPDYHFEPKGRGR</sequence>
<feature type="region of interest" description="Disordered" evidence="3">
    <location>
        <begin position="328"/>
        <end position="376"/>
    </location>
</feature>
<dbReference type="InterPro" id="IPR005053">
    <property type="entry name" value="MobA_MobL"/>
</dbReference>
<feature type="compositionally biased region" description="Polar residues" evidence="3">
    <location>
        <begin position="351"/>
        <end position="360"/>
    </location>
</feature>
<feature type="compositionally biased region" description="Basic and acidic residues" evidence="3">
    <location>
        <begin position="361"/>
        <end position="376"/>
    </location>
</feature>
<name>A0A6F9XPV2_9LACO</name>
<dbReference type="NCBIfam" id="NF041496">
    <property type="entry name" value="MobQ"/>
    <property type="match status" value="1"/>
</dbReference>
<evidence type="ECO:0000256" key="1">
    <source>
        <dbReference type="ARBA" id="ARBA00010873"/>
    </source>
</evidence>
<dbReference type="AlphaFoldDB" id="A0A6F9XPV2"/>
<dbReference type="Pfam" id="PF03389">
    <property type="entry name" value="MobA_MobL"/>
    <property type="match status" value="1"/>
</dbReference>
<evidence type="ECO:0000256" key="3">
    <source>
        <dbReference type="SAM" id="MobiDB-lite"/>
    </source>
</evidence>
<evidence type="ECO:0000259" key="4">
    <source>
        <dbReference type="Pfam" id="PF03389"/>
    </source>
</evidence>
<dbReference type="Gene3D" id="3.30.930.30">
    <property type="match status" value="1"/>
</dbReference>
<evidence type="ECO:0000256" key="2">
    <source>
        <dbReference type="ARBA" id="ARBA00022971"/>
    </source>
</evidence>
<dbReference type="Proteomes" id="UP000494265">
    <property type="component" value="Unassembled WGS sequence"/>
</dbReference>
<reference evidence="5" key="1">
    <citation type="submission" date="2019-10" db="EMBL/GenBank/DDBJ databases">
        <title>Lactobacillus agilis SY212 Whole Genome Sequencing Project.</title>
        <authorList>
            <person name="Suzuki S."/>
            <person name="Endo A."/>
            <person name="Maeno S."/>
            <person name="Shiwa Y."/>
            <person name="Matsutani M."/>
            <person name="Kajikawa A."/>
        </authorList>
    </citation>
    <scope>NUCLEOTIDE SEQUENCE</scope>
    <source>
        <strain evidence="5">SY212</strain>
    </source>
</reference>
<dbReference type="RefSeq" id="WP_172585308.1">
    <property type="nucleotide sequence ID" value="NZ_BLAM01000215.1"/>
</dbReference>
<feature type="domain" description="MobA/MobL protein" evidence="4">
    <location>
        <begin position="17"/>
        <end position="249"/>
    </location>
</feature>
<comment type="similarity">
    <text evidence="1">Belongs to the MobA/MobL family.</text>
</comment>
<comment type="caution">
    <text evidence="5">The sequence shown here is derived from an EMBL/GenBank/DDBJ whole genome shotgun (WGS) entry which is preliminary data.</text>
</comment>
<proteinExistence type="inferred from homology"/>
<keyword evidence="2" id="KW-0184">Conjugation</keyword>